<reference evidence="1 2" key="1">
    <citation type="submission" date="2016-10" db="EMBL/GenBank/DDBJ databases">
        <title>Lutibacter sp. LPB0138, isolated from marine gastropod.</title>
        <authorList>
            <person name="Kim E."/>
            <person name="Yi H."/>
        </authorList>
    </citation>
    <scope>NUCLEOTIDE SEQUENCE [LARGE SCALE GENOMIC DNA]</scope>
    <source>
        <strain evidence="1 2">LPB0138</strain>
    </source>
</reference>
<dbReference type="EMBL" id="CP017478">
    <property type="protein sequence ID" value="AOW19351.1"/>
    <property type="molecule type" value="Genomic_DNA"/>
</dbReference>
<accession>A0A1D8P4A4</accession>
<gene>
    <name evidence="1" type="ORF">LPB138_01035</name>
</gene>
<name>A0A1D8P4A4_9FLAO</name>
<proteinExistence type="predicted"/>
<dbReference type="RefSeq" id="WP_070235479.1">
    <property type="nucleotide sequence ID" value="NZ_CP017478.1"/>
</dbReference>
<dbReference type="AlphaFoldDB" id="A0A1D8P4A4"/>
<evidence type="ECO:0000313" key="1">
    <source>
        <dbReference type="EMBL" id="AOW19351.1"/>
    </source>
</evidence>
<evidence type="ECO:0000313" key="2">
    <source>
        <dbReference type="Proteomes" id="UP000176050"/>
    </source>
</evidence>
<dbReference type="KEGG" id="lul:LPB138_01035"/>
<dbReference type="Proteomes" id="UP000176050">
    <property type="component" value="Chromosome"/>
</dbReference>
<keyword evidence="2" id="KW-1185">Reference proteome</keyword>
<dbReference type="OrthoDB" id="760490at2"/>
<organism evidence="1 2">
    <name type="scientific">Urechidicola croceus</name>
    <dbReference type="NCBI Taxonomy" id="1850246"/>
    <lineage>
        <taxon>Bacteria</taxon>
        <taxon>Pseudomonadati</taxon>
        <taxon>Bacteroidota</taxon>
        <taxon>Flavobacteriia</taxon>
        <taxon>Flavobacteriales</taxon>
        <taxon>Flavobacteriaceae</taxon>
        <taxon>Urechidicola</taxon>
    </lineage>
</organism>
<sequence>MKIKYIIIFFGILISFTFCKQIDSNKEIKKTIYQCKDLGWTINVPENWKITHQNILNNSTKKDFSEYNELIGFHKEKDTLNYFFATAQYYKNEHINELKESHKKFKKLLYDEYTNMEMKVDTSSSIKIIDHLDFNVFHIELSEINGNLIQFQDIYSRYINNYDFSVNITYKKEKEKNELLNIWENSKFK</sequence>
<protein>
    <submittedName>
        <fullName evidence="1">Uncharacterized protein</fullName>
    </submittedName>
</protein>